<proteinExistence type="inferred from homology"/>
<evidence type="ECO:0000256" key="8">
    <source>
        <dbReference type="ARBA" id="ARBA00022881"/>
    </source>
</evidence>
<dbReference type="CDD" id="cd17916">
    <property type="entry name" value="DEXHc_UvrB"/>
    <property type="match status" value="1"/>
</dbReference>
<organism evidence="16 17">
    <name type="scientific">Mycoplasmopsis equigenitalium</name>
    <dbReference type="NCBI Taxonomy" id="114883"/>
    <lineage>
        <taxon>Bacteria</taxon>
        <taxon>Bacillati</taxon>
        <taxon>Mycoplasmatota</taxon>
        <taxon>Mycoplasmoidales</taxon>
        <taxon>Metamycoplasmataceae</taxon>
        <taxon>Mycoplasmopsis</taxon>
    </lineage>
</organism>
<dbReference type="PROSITE" id="PS51192">
    <property type="entry name" value="HELICASE_ATP_BIND_1"/>
    <property type="match status" value="1"/>
</dbReference>
<evidence type="ECO:0000256" key="2">
    <source>
        <dbReference type="ARBA" id="ARBA00008533"/>
    </source>
</evidence>
<feature type="domain" description="Helicase C-terminal" evidence="15">
    <location>
        <begin position="433"/>
        <end position="595"/>
    </location>
</feature>
<evidence type="ECO:0000259" key="14">
    <source>
        <dbReference type="PROSITE" id="PS51192"/>
    </source>
</evidence>
<keyword evidence="12" id="KW-0742">SOS response</keyword>
<evidence type="ECO:0000256" key="3">
    <source>
        <dbReference type="ARBA" id="ARBA00022490"/>
    </source>
</evidence>
<keyword evidence="9 12" id="KW-0234">DNA repair</keyword>
<dbReference type="SMART" id="SM00487">
    <property type="entry name" value="DEXDc"/>
    <property type="match status" value="1"/>
</dbReference>
<gene>
    <name evidence="16" type="primary">uvrB</name>
    <name evidence="16" type="ORF">NPA09_02705</name>
</gene>
<feature type="domain" description="UVR" evidence="13">
    <location>
        <begin position="625"/>
        <end position="660"/>
    </location>
</feature>
<evidence type="ECO:0000256" key="6">
    <source>
        <dbReference type="ARBA" id="ARBA00022769"/>
    </source>
</evidence>
<keyword evidence="5 12" id="KW-0227">DNA damage</keyword>
<evidence type="ECO:0000256" key="7">
    <source>
        <dbReference type="ARBA" id="ARBA00022840"/>
    </source>
</evidence>
<keyword evidence="7" id="KW-0067">ATP-binding</keyword>
<evidence type="ECO:0000256" key="4">
    <source>
        <dbReference type="ARBA" id="ARBA00022741"/>
    </source>
</evidence>
<keyword evidence="8 12" id="KW-0267">Excision nuclease</keyword>
<dbReference type="Proteomes" id="UP001059576">
    <property type="component" value="Chromosome"/>
</dbReference>
<feature type="domain" description="Helicase ATP-binding" evidence="14">
    <location>
        <begin position="28"/>
        <end position="185"/>
    </location>
</feature>
<evidence type="ECO:0000313" key="17">
    <source>
        <dbReference type="Proteomes" id="UP001059576"/>
    </source>
</evidence>
<dbReference type="InterPro" id="IPR004807">
    <property type="entry name" value="UvrB"/>
</dbReference>
<dbReference type="InterPro" id="IPR041471">
    <property type="entry name" value="UvrB_inter"/>
</dbReference>
<reference evidence="16" key="1">
    <citation type="submission" date="2022-07" db="EMBL/GenBank/DDBJ databases">
        <title>Complete genome of Mycoplasma equigenitalium type strain T37.</title>
        <authorList>
            <person name="Spergser J."/>
        </authorList>
    </citation>
    <scope>NUCLEOTIDE SEQUENCE</scope>
    <source>
        <strain evidence="16">T37</strain>
    </source>
</reference>
<dbReference type="PROSITE" id="PS51194">
    <property type="entry name" value="HELICASE_CTER"/>
    <property type="match status" value="1"/>
</dbReference>
<dbReference type="PROSITE" id="PS50151">
    <property type="entry name" value="UVR"/>
    <property type="match status" value="1"/>
</dbReference>
<dbReference type="Pfam" id="PF12344">
    <property type="entry name" value="UvrB"/>
    <property type="match status" value="1"/>
</dbReference>
<dbReference type="NCBIfam" id="NF003673">
    <property type="entry name" value="PRK05298.1"/>
    <property type="match status" value="1"/>
</dbReference>
<dbReference type="InterPro" id="IPR006935">
    <property type="entry name" value="Helicase/UvrB_N"/>
</dbReference>
<dbReference type="InterPro" id="IPR036876">
    <property type="entry name" value="UVR_dom_sf"/>
</dbReference>
<dbReference type="Gene3D" id="3.40.50.300">
    <property type="entry name" value="P-loop containing nucleotide triphosphate hydrolases"/>
    <property type="match status" value="3"/>
</dbReference>
<evidence type="ECO:0000256" key="1">
    <source>
        <dbReference type="ARBA" id="ARBA00004496"/>
    </source>
</evidence>
<keyword evidence="3" id="KW-0963">Cytoplasm</keyword>
<comment type="subcellular location">
    <subcellularLocation>
        <location evidence="1 12">Cytoplasm</location>
    </subcellularLocation>
</comment>
<evidence type="ECO:0000256" key="9">
    <source>
        <dbReference type="ARBA" id="ARBA00023204"/>
    </source>
</evidence>
<dbReference type="GO" id="GO:0016787">
    <property type="term" value="F:hydrolase activity"/>
    <property type="evidence" value="ECO:0007669"/>
    <property type="project" value="UniProtKB-KW"/>
</dbReference>
<dbReference type="Pfam" id="PF04851">
    <property type="entry name" value="ResIII"/>
    <property type="match status" value="1"/>
</dbReference>
<dbReference type="Pfam" id="PF17757">
    <property type="entry name" value="UvrB_inter"/>
    <property type="match status" value="1"/>
</dbReference>
<dbReference type="InterPro" id="IPR027417">
    <property type="entry name" value="P-loop_NTPase"/>
</dbReference>
<keyword evidence="6 12" id="KW-0228">DNA excision</keyword>
<evidence type="ECO:0000256" key="10">
    <source>
        <dbReference type="ARBA" id="ARBA00026033"/>
    </source>
</evidence>
<protein>
    <recommendedName>
        <fullName evidence="11 12">UvrABC system protein B</fullName>
    </recommendedName>
</protein>
<dbReference type="InterPro" id="IPR014001">
    <property type="entry name" value="Helicase_ATP-bd"/>
</dbReference>
<dbReference type="InterPro" id="IPR001650">
    <property type="entry name" value="Helicase_C-like"/>
</dbReference>
<dbReference type="Pfam" id="PF02151">
    <property type="entry name" value="UVR"/>
    <property type="match status" value="1"/>
</dbReference>
<dbReference type="Pfam" id="PF00271">
    <property type="entry name" value="Helicase_C"/>
    <property type="match status" value="1"/>
</dbReference>
<dbReference type="PANTHER" id="PTHR24029">
    <property type="entry name" value="UVRABC SYSTEM PROTEIN B"/>
    <property type="match status" value="1"/>
</dbReference>
<dbReference type="PANTHER" id="PTHR24029:SF0">
    <property type="entry name" value="UVRABC SYSTEM PROTEIN B"/>
    <property type="match status" value="1"/>
</dbReference>
<evidence type="ECO:0000313" key="16">
    <source>
        <dbReference type="EMBL" id="UUD36784.1"/>
    </source>
</evidence>
<dbReference type="InterPro" id="IPR001943">
    <property type="entry name" value="UVR_dom"/>
</dbReference>
<comment type="similarity">
    <text evidence="2 12">Belongs to the UvrB family.</text>
</comment>
<evidence type="ECO:0000256" key="5">
    <source>
        <dbReference type="ARBA" id="ARBA00022763"/>
    </source>
</evidence>
<evidence type="ECO:0000259" key="15">
    <source>
        <dbReference type="PROSITE" id="PS51194"/>
    </source>
</evidence>
<dbReference type="EMBL" id="CP101808">
    <property type="protein sequence ID" value="UUD36784.1"/>
    <property type="molecule type" value="Genomic_DNA"/>
</dbReference>
<dbReference type="RefSeq" id="WP_129723094.1">
    <property type="nucleotide sequence ID" value="NZ_CP101808.1"/>
</dbReference>
<dbReference type="NCBIfam" id="TIGR00631">
    <property type="entry name" value="uvrb"/>
    <property type="match status" value="1"/>
</dbReference>
<name>A0ABY5J0N0_9BACT</name>
<dbReference type="Gene3D" id="4.10.860.10">
    <property type="entry name" value="UVR domain"/>
    <property type="match status" value="1"/>
</dbReference>
<keyword evidence="17" id="KW-1185">Reference proteome</keyword>
<dbReference type="InterPro" id="IPR024759">
    <property type="entry name" value="UvrB_YAD/RRR_dom"/>
</dbReference>
<dbReference type="SUPFAM" id="SSF52540">
    <property type="entry name" value="P-loop containing nucleoside triphosphate hydrolases"/>
    <property type="match status" value="2"/>
</dbReference>
<keyword evidence="16" id="KW-0378">Hydrolase</keyword>
<sequence length="662" mass="75264">MTTNNKFKLVSNYKPSGDQITAIKSVVNNLKTNTKDQVLKGVTGSGKTFTMANIIASQNKPALIMSHNKTLASQLYNDIKNFFPENKVEYYVSNFEFYIPEAYNPKTQTYNDKSSSVNEQLDAMRMSTISSLLTRNDTIVVASVACIYGTLDPREYGSNVFMLSVGQELKIKNLAANLVAVGFTRNKLEQSFGSFIVKGDIIEIVPGHDNSFLIQISMFGDTIESIKEIDITTKNTIKSYKNYRIFPASSYTVQKPKIKEVIGKIEQELFKTHEKFTSENELIKAQRIDERTRKDLEDMLETGFCKGMENYSRYFDGRQPGEKPYTLLDYFPKDALLIIDESHISIGQLNGMYGGDHTRKQNLVDFGYRLPSALDNRPLRFEEFNEYDFNRIYVSATPQEYEIDKSLGVMTEMVIRPTGLVDPEIKVLKTKDQIQVIYDELKKQEANNERTFIVTTTIKASEELASYLRNKGLKVEYMHGEHDAIQRHEILRKLRLGKIDTVIGINLLKEGIDIPEVSLIIILDADATSFTRSTTSLIQIVGRAARNKNGRVIMFADKITTNIKECMADNKRKREMQLAYNLKHNIVPETIIKPIAPSLTTADISEAIKLASNMKLKNDSKEIIDNAIKELKKRMEQAAKKRDYETAMLCRDQILDLGGELD</sequence>
<evidence type="ECO:0000259" key="13">
    <source>
        <dbReference type="PROSITE" id="PS50151"/>
    </source>
</evidence>
<evidence type="ECO:0000256" key="12">
    <source>
        <dbReference type="RuleBase" id="RU003587"/>
    </source>
</evidence>
<dbReference type="SUPFAM" id="SSF46600">
    <property type="entry name" value="C-terminal UvrC-binding domain of UvrB"/>
    <property type="match status" value="1"/>
</dbReference>
<comment type="subunit">
    <text evidence="10 12">Forms a heterotetramer with UvrA during the search for lesions. Interacts with UvrC in an incision complex.</text>
</comment>
<keyword evidence="4" id="KW-0547">Nucleotide-binding</keyword>
<dbReference type="SMART" id="SM00490">
    <property type="entry name" value="HELICc"/>
    <property type="match status" value="1"/>
</dbReference>
<accession>A0ABY5J0N0</accession>
<evidence type="ECO:0000256" key="11">
    <source>
        <dbReference type="ARBA" id="ARBA00029504"/>
    </source>
</evidence>